<proteinExistence type="predicted"/>
<dbReference type="PATRIC" id="fig|1321820.3.peg.1438"/>
<dbReference type="Gene3D" id="3.40.50.150">
    <property type="entry name" value="Vaccinia Virus protein VP39"/>
    <property type="match status" value="1"/>
</dbReference>
<evidence type="ECO:0000313" key="1">
    <source>
        <dbReference type="EMBL" id="ERK56086.1"/>
    </source>
</evidence>
<organism evidence="1 2">
    <name type="scientific">Gemella bergeri ATCC 700627</name>
    <dbReference type="NCBI Taxonomy" id="1321820"/>
    <lineage>
        <taxon>Bacteria</taxon>
        <taxon>Bacillati</taxon>
        <taxon>Bacillota</taxon>
        <taxon>Bacilli</taxon>
        <taxon>Bacillales</taxon>
        <taxon>Gemellaceae</taxon>
        <taxon>Gemella</taxon>
    </lineage>
</organism>
<name>U2QHW9_9BACL</name>
<dbReference type="GO" id="GO:0160105">
    <property type="term" value="F:tRNA (adenine(22)-N1)-methyltransferase activity"/>
    <property type="evidence" value="ECO:0007669"/>
    <property type="project" value="InterPro"/>
</dbReference>
<dbReference type="eggNOG" id="COG2384">
    <property type="taxonomic scope" value="Bacteria"/>
</dbReference>
<dbReference type="Pfam" id="PF04816">
    <property type="entry name" value="TrmK"/>
    <property type="match status" value="1"/>
</dbReference>
<gene>
    <name evidence="1" type="ORF">HMPREF1983_01497</name>
</gene>
<comment type="caution">
    <text evidence="1">The sequence shown here is derived from an EMBL/GenBank/DDBJ whole genome shotgun (WGS) entry which is preliminary data.</text>
</comment>
<accession>U2QHW9</accession>
<keyword evidence="2" id="KW-1185">Reference proteome</keyword>
<dbReference type="AlphaFoldDB" id="U2QHW9"/>
<sequence length="226" mass="25725">MLMINKRLELVATYVKGRRLADIGSDHAYLPLYLVKNKRIDFAIAGEIVEGPYKISQKNVAQEGFSKIIECRKAAGLDAISLDDNIEVITICGMGGKLIAEILENGKEKLKNKPSLILQPNVGENFVRIKLQELGYKIDAEDIIEEDGHIYEIIVASFGKMNLTEDEINFGKFLTKEKPELYIKKQNLELEKINYILAQLKKSKNTQLEKIKVQKEKYKKIEALIQ</sequence>
<dbReference type="SUPFAM" id="SSF53335">
    <property type="entry name" value="S-adenosyl-L-methionine-dependent methyltransferases"/>
    <property type="match status" value="1"/>
</dbReference>
<dbReference type="PANTHER" id="PTHR38451:SF1">
    <property type="entry name" value="TRNA (ADENINE(22)-N(1))-METHYLTRANSFERASE"/>
    <property type="match status" value="1"/>
</dbReference>
<dbReference type="Proteomes" id="UP000016637">
    <property type="component" value="Unassembled WGS sequence"/>
</dbReference>
<dbReference type="PIRSF" id="PIRSF018637">
    <property type="entry name" value="TrmK"/>
    <property type="match status" value="1"/>
</dbReference>
<dbReference type="InterPro" id="IPR006901">
    <property type="entry name" value="TrmK"/>
</dbReference>
<dbReference type="HOGENOM" id="CLU_071037_0_1_9"/>
<dbReference type="Gene3D" id="1.10.287.1890">
    <property type="match status" value="1"/>
</dbReference>
<protein>
    <recommendedName>
        <fullName evidence="3">SAM-dependent methyltransferase</fullName>
    </recommendedName>
</protein>
<reference evidence="1 2" key="1">
    <citation type="submission" date="2013-08" db="EMBL/GenBank/DDBJ databases">
        <authorList>
            <person name="Weinstock G."/>
            <person name="Sodergren E."/>
            <person name="Wylie T."/>
            <person name="Fulton L."/>
            <person name="Fulton R."/>
            <person name="Fronick C."/>
            <person name="O'Laughlin M."/>
            <person name="Godfrey J."/>
            <person name="Miner T."/>
            <person name="Herter B."/>
            <person name="Appelbaum E."/>
            <person name="Cordes M."/>
            <person name="Lek S."/>
            <person name="Wollam A."/>
            <person name="Pepin K.H."/>
            <person name="Palsikar V.B."/>
            <person name="Mitreva M."/>
            <person name="Wilson R.K."/>
        </authorList>
    </citation>
    <scope>NUCLEOTIDE SEQUENCE [LARGE SCALE GENOMIC DNA]</scope>
    <source>
        <strain evidence="1 2">ATCC 700627</strain>
    </source>
</reference>
<dbReference type="PANTHER" id="PTHR38451">
    <property type="entry name" value="TRNA (ADENINE(22)-N(1))-METHYLTRANSFERASE"/>
    <property type="match status" value="1"/>
</dbReference>
<evidence type="ECO:0000313" key="2">
    <source>
        <dbReference type="Proteomes" id="UP000016637"/>
    </source>
</evidence>
<evidence type="ECO:0008006" key="3">
    <source>
        <dbReference type="Google" id="ProtNLM"/>
    </source>
</evidence>
<dbReference type="EMBL" id="AWVP01000103">
    <property type="protein sequence ID" value="ERK56086.1"/>
    <property type="molecule type" value="Genomic_DNA"/>
</dbReference>
<dbReference type="InterPro" id="IPR029063">
    <property type="entry name" value="SAM-dependent_MTases_sf"/>
</dbReference>